<dbReference type="WBParaSite" id="SSLN_0000472401-mRNA-1">
    <property type="protein sequence ID" value="SSLN_0000472401-mRNA-1"/>
    <property type="gene ID" value="SSLN_0000472401"/>
</dbReference>
<gene>
    <name evidence="2" type="ORF">SSLN_LOCUS4569</name>
</gene>
<feature type="region of interest" description="Disordered" evidence="1">
    <location>
        <begin position="1"/>
        <end position="22"/>
    </location>
</feature>
<dbReference type="Proteomes" id="UP000275846">
    <property type="component" value="Unassembled WGS sequence"/>
</dbReference>
<protein>
    <submittedName>
        <fullName evidence="2 4">Uncharacterized protein</fullName>
    </submittedName>
</protein>
<name>A0A183SK21_SCHSO</name>
<accession>A0A183SK21</accession>
<proteinExistence type="predicted"/>
<keyword evidence="3" id="KW-1185">Reference proteome</keyword>
<sequence length="94" mass="10434">MENENNPSTKLDRYHSTKDDGAGVVYHLMEGYRIRPPQQDTGTETIHIERGFPPELSEISTDDDDDDDDDDGGDDDDDDDEEEEGGGGESLISE</sequence>
<reference evidence="2 3" key="2">
    <citation type="submission" date="2018-11" db="EMBL/GenBank/DDBJ databases">
        <authorList>
            <consortium name="Pathogen Informatics"/>
        </authorList>
    </citation>
    <scope>NUCLEOTIDE SEQUENCE [LARGE SCALE GENOMIC DNA]</scope>
    <source>
        <strain evidence="2 3">NST_G2</strain>
    </source>
</reference>
<reference evidence="4" key="1">
    <citation type="submission" date="2016-06" db="UniProtKB">
        <authorList>
            <consortium name="WormBaseParasite"/>
        </authorList>
    </citation>
    <scope>IDENTIFICATION</scope>
</reference>
<feature type="region of interest" description="Disordered" evidence="1">
    <location>
        <begin position="34"/>
        <end position="94"/>
    </location>
</feature>
<evidence type="ECO:0000313" key="2">
    <source>
        <dbReference type="EMBL" id="VDL90954.1"/>
    </source>
</evidence>
<dbReference type="AlphaFoldDB" id="A0A183SK21"/>
<dbReference type="EMBL" id="UYSU01032913">
    <property type="protein sequence ID" value="VDL90954.1"/>
    <property type="molecule type" value="Genomic_DNA"/>
</dbReference>
<feature type="compositionally biased region" description="Basic and acidic residues" evidence="1">
    <location>
        <begin position="10"/>
        <end position="21"/>
    </location>
</feature>
<evidence type="ECO:0000313" key="3">
    <source>
        <dbReference type="Proteomes" id="UP000275846"/>
    </source>
</evidence>
<evidence type="ECO:0000313" key="4">
    <source>
        <dbReference type="WBParaSite" id="SSLN_0000472401-mRNA-1"/>
    </source>
</evidence>
<feature type="compositionally biased region" description="Acidic residues" evidence="1">
    <location>
        <begin position="60"/>
        <end position="86"/>
    </location>
</feature>
<organism evidence="4">
    <name type="scientific">Schistocephalus solidus</name>
    <name type="common">Tapeworm</name>
    <dbReference type="NCBI Taxonomy" id="70667"/>
    <lineage>
        <taxon>Eukaryota</taxon>
        <taxon>Metazoa</taxon>
        <taxon>Spiralia</taxon>
        <taxon>Lophotrochozoa</taxon>
        <taxon>Platyhelminthes</taxon>
        <taxon>Cestoda</taxon>
        <taxon>Eucestoda</taxon>
        <taxon>Diphyllobothriidea</taxon>
        <taxon>Diphyllobothriidae</taxon>
        <taxon>Schistocephalus</taxon>
    </lineage>
</organism>
<evidence type="ECO:0000256" key="1">
    <source>
        <dbReference type="SAM" id="MobiDB-lite"/>
    </source>
</evidence>